<dbReference type="PANTHER" id="PTHR33545">
    <property type="entry name" value="UPF0750 MEMBRANE PROTEIN YITT-RELATED"/>
    <property type="match status" value="1"/>
</dbReference>
<evidence type="ECO:0000256" key="1">
    <source>
        <dbReference type="ARBA" id="ARBA00004651"/>
    </source>
</evidence>
<proteinExistence type="predicted"/>
<keyword evidence="5 6" id="KW-0472">Membrane</keyword>
<evidence type="ECO:0000256" key="2">
    <source>
        <dbReference type="ARBA" id="ARBA00022475"/>
    </source>
</evidence>
<evidence type="ECO:0000256" key="3">
    <source>
        <dbReference type="ARBA" id="ARBA00022692"/>
    </source>
</evidence>
<evidence type="ECO:0000313" key="7">
    <source>
        <dbReference type="EMBL" id="OES45603.1"/>
    </source>
</evidence>
<reference evidence="7 8" key="1">
    <citation type="submission" date="2016-06" db="EMBL/GenBank/DDBJ databases">
        <title>Domibacillus iocasae genome sequencing.</title>
        <authorList>
            <person name="Verma A."/>
            <person name="Pal Y."/>
            <person name="Ojha A.K."/>
            <person name="Krishnamurthi S."/>
        </authorList>
    </citation>
    <scope>NUCLEOTIDE SEQUENCE [LARGE SCALE GENOMIC DNA]</scope>
    <source>
        <strain evidence="7 8">DSM 29979</strain>
    </source>
</reference>
<feature type="transmembrane region" description="Helical" evidence="6">
    <location>
        <begin position="47"/>
        <end position="67"/>
    </location>
</feature>
<sequence>MEVTFVKVWFWTAGACLQAAAMSIFLFPHAISSGGAAGISIMMNHLFHTPYAASIWGVNAVMIVLAFKCLGLKTAAGTMYCVTIAAMVIDFLMPFFLFPLGRIWTDLPAGALFFGIGLGILFKSGASSGGMDIAALILSKWRNWPPGRSLFYMNTTILIATGLVVDIKTILYAIVCQWIASRVIDFIQSFPVNSMRKKPLPKQ</sequence>
<evidence type="ECO:0000256" key="4">
    <source>
        <dbReference type="ARBA" id="ARBA00022989"/>
    </source>
</evidence>
<keyword evidence="2" id="KW-1003">Cell membrane</keyword>
<keyword evidence="4 6" id="KW-1133">Transmembrane helix</keyword>
<feature type="transmembrane region" description="Helical" evidence="6">
    <location>
        <begin position="112"/>
        <end position="138"/>
    </location>
</feature>
<comment type="subcellular location">
    <subcellularLocation>
        <location evidence="1">Cell membrane</location>
        <topology evidence="1">Multi-pass membrane protein</topology>
    </subcellularLocation>
</comment>
<comment type="caution">
    <text evidence="7">The sequence shown here is derived from an EMBL/GenBank/DDBJ whole genome shotgun (WGS) entry which is preliminary data.</text>
</comment>
<dbReference type="Pfam" id="PF02588">
    <property type="entry name" value="YitT_membrane"/>
    <property type="match status" value="1"/>
</dbReference>
<keyword evidence="8" id="KW-1185">Reference proteome</keyword>
<dbReference type="AlphaFoldDB" id="A0A1E7DRB4"/>
<accession>A0A1E7DRB4</accession>
<evidence type="ECO:0000256" key="5">
    <source>
        <dbReference type="ARBA" id="ARBA00023136"/>
    </source>
</evidence>
<feature type="transmembrane region" description="Helical" evidence="6">
    <location>
        <begin position="150"/>
        <end position="175"/>
    </location>
</feature>
<evidence type="ECO:0000256" key="6">
    <source>
        <dbReference type="SAM" id="Phobius"/>
    </source>
</evidence>
<dbReference type="InterPro" id="IPR003740">
    <property type="entry name" value="YitT"/>
</dbReference>
<dbReference type="EMBL" id="MAMP01000012">
    <property type="protein sequence ID" value="OES45603.1"/>
    <property type="molecule type" value="Genomic_DNA"/>
</dbReference>
<keyword evidence="3 6" id="KW-0812">Transmembrane</keyword>
<dbReference type="STRING" id="1714016.BA724_01975"/>
<name>A0A1E7DRB4_9BACI</name>
<protein>
    <recommendedName>
        <fullName evidence="9">YitT family protein</fullName>
    </recommendedName>
</protein>
<dbReference type="InterPro" id="IPR051461">
    <property type="entry name" value="UPF0750_membrane"/>
</dbReference>
<gene>
    <name evidence="7" type="ORF">BA724_01975</name>
</gene>
<feature type="transmembrane region" description="Helical" evidence="6">
    <location>
        <begin position="79"/>
        <end position="100"/>
    </location>
</feature>
<organism evidence="7 8">
    <name type="scientific">Domibacillus iocasae</name>
    <dbReference type="NCBI Taxonomy" id="1714016"/>
    <lineage>
        <taxon>Bacteria</taxon>
        <taxon>Bacillati</taxon>
        <taxon>Bacillota</taxon>
        <taxon>Bacilli</taxon>
        <taxon>Bacillales</taxon>
        <taxon>Bacillaceae</taxon>
        <taxon>Domibacillus</taxon>
    </lineage>
</organism>
<dbReference type="GO" id="GO:0005886">
    <property type="term" value="C:plasma membrane"/>
    <property type="evidence" value="ECO:0007669"/>
    <property type="project" value="UniProtKB-SubCell"/>
</dbReference>
<dbReference type="Proteomes" id="UP000095658">
    <property type="component" value="Unassembled WGS sequence"/>
</dbReference>
<evidence type="ECO:0000313" key="8">
    <source>
        <dbReference type="Proteomes" id="UP000095658"/>
    </source>
</evidence>
<dbReference type="PANTHER" id="PTHR33545:SF9">
    <property type="entry name" value="UPF0750 MEMBRANE PROTEIN YITE"/>
    <property type="match status" value="1"/>
</dbReference>
<evidence type="ECO:0008006" key="9">
    <source>
        <dbReference type="Google" id="ProtNLM"/>
    </source>
</evidence>